<dbReference type="Gene3D" id="3.90.180.10">
    <property type="entry name" value="Medium-chain alcohol dehydrogenases, catalytic domain"/>
    <property type="match status" value="1"/>
</dbReference>
<dbReference type="Proteomes" id="UP001601992">
    <property type="component" value="Unassembled WGS sequence"/>
</dbReference>
<dbReference type="EMBL" id="JBIAQY010000014">
    <property type="protein sequence ID" value="MFF3572625.1"/>
    <property type="molecule type" value="Genomic_DNA"/>
</dbReference>
<evidence type="ECO:0000313" key="1">
    <source>
        <dbReference type="EMBL" id="MFF3572625.1"/>
    </source>
</evidence>
<dbReference type="RefSeq" id="WP_040831463.1">
    <property type="nucleotide sequence ID" value="NZ_JBIAQY010000014.1"/>
</dbReference>
<evidence type="ECO:0000313" key="2">
    <source>
        <dbReference type="Proteomes" id="UP001601992"/>
    </source>
</evidence>
<reference evidence="1 2" key="1">
    <citation type="submission" date="2024-10" db="EMBL/GenBank/DDBJ databases">
        <title>The Natural Products Discovery Center: Release of the First 8490 Sequenced Strains for Exploring Actinobacteria Biosynthetic Diversity.</title>
        <authorList>
            <person name="Kalkreuter E."/>
            <person name="Kautsar S.A."/>
            <person name="Yang D."/>
            <person name="Bader C.D."/>
            <person name="Teijaro C.N."/>
            <person name="Fluegel L."/>
            <person name="Davis C.M."/>
            <person name="Simpson J.R."/>
            <person name="Lauterbach L."/>
            <person name="Steele A.D."/>
            <person name="Gui C."/>
            <person name="Meng S."/>
            <person name="Li G."/>
            <person name="Viehrig K."/>
            <person name="Ye F."/>
            <person name="Su P."/>
            <person name="Kiefer A.F."/>
            <person name="Nichols A."/>
            <person name="Cepeda A.J."/>
            <person name="Yan W."/>
            <person name="Fan B."/>
            <person name="Jiang Y."/>
            <person name="Adhikari A."/>
            <person name="Zheng C.-J."/>
            <person name="Schuster L."/>
            <person name="Cowan T.M."/>
            <person name="Smanski M.J."/>
            <person name="Chevrette M.G."/>
            <person name="De Carvalho L.P.S."/>
            <person name="Shen B."/>
        </authorList>
    </citation>
    <scope>NUCLEOTIDE SEQUENCE [LARGE SCALE GENOMIC DNA]</scope>
    <source>
        <strain evidence="1 2">NPDC002593</strain>
    </source>
</reference>
<comment type="caution">
    <text evidence="1">The sequence shown here is derived from an EMBL/GenBank/DDBJ whole genome shotgun (WGS) entry which is preliminary data.</text>
</comment>
<accession>A0ABW6S8K0</accession>
<keyword evidence="2" id="KW-1185">Reference proteome</keyword>
<protein>
    <recommendedName>
        <fullName evidence="3">Zinc-binding dehydrogenase</fullName>
    </recommendedName>
</protein>
<sequence length="72" mass="7682">METVAKVRLVFSERSITGSLAYLPADFDAVIAAMAAGSYDPAGWVEEATMADVVATFHRLHEGAGTKVLIRV</sequence>
<name>A0ABW6S8K0_9NOCA</name>
<evidence type="ECO:0008006" key="3">
    <source>
        <dbReference type="Google" id="ProtNLM"/>
    </source>
</evidence>
<dbReference type="Gene3D" id="3.40.50.720">
    <property type="entry name" value="NAD(P)-binding Rossmann-like Domain"/>
    <property type="match status" value="1"/>
</dbReference>
<organism evidence="1 2">
    <name type="scientific">Nocardia jiangxiensis</name>
    <dbReference type="NCBI Taxonomy" id="282685"/>
    <lineage>
        <taxon>Bacteria</taxon>
        <taxon>Bacillati</taxon>
        <taxon>Actinomycetota</taxon>
        <taxon>Actinomycetes</taxon>
        <taxon>Mycobacteriales</taxon>
        <taxon>Nocardiaceae</taxon>
        <taxon>Nocardia</taxon>
    </lineage>
</organism>
<gene>
    <name evidence="1" type="ORF">ACFYXQ_33145</name>
</gene>
<proteinExistence type="predicted"/>